<keyword evidence="3" id="KW-1185">Reference proteome</keyword>
<organism evidence="2 3">
    <name type="scientific">Heterostelium pallidum (strain ATCC 26659 / Pp 5 / PN500)</name>
    <name type="common">Cellular slime mold</name>
    <name type="synonym">Polysphondylium pallidum</name>
    <dbReference type="NCBI Taxonomy" id="670386"/>
    <lineage>
        <taxon>Eukaryota</taxon>
        <taxon>Amoebozoa</taxon>
        <taxon>Evosea</taxon>
        <taxon>Eumycetozoa</taxon>
        <taxon>Dictyostelia</taxon>
        <taxon>Acytosteliales</taxon>
        <taxon>Acytosteliaceae</taxon>
        <taxon>Heterostelium</taxon>
    </lineage>
</organism>
<dbReference type="RefSeq" id="XP_020428839.1">
    <property type="nucleotide sequence ID" value="XM_020580252.1"/>
</dbReference>
<reference evidence="2 3" key="1">
    <citation type="journal article" date="2011" name="Genome Res.">
        <title>Phylogeny-wide analysis of social amoeba genomes highlights ancient origins for complex intercellular communication.</title>
        <authorList>
            <person name="Heidel A.J."/>
            <person name="Lawal H.M."/>
            <person name="Felder M."/>
            <person name="Schilde C."/>
            <person name="Helps N.R."/>
            <person name="Tunggal B."/>
            <person name="Rivero F."/>
            <person name="John U."/>
            <person name="Schleicher M."/>
            <person name="Eichinger L."/>
            <person name="Platzer M."/>
            <person name="Noegel A.A."/>
            <person name="Schaap P."/>
            <person name="Gloeckner G."/>
        </authorList>
    </citation>
    <scope>NUCLEOTIDE SEQUENCE [LARGE SCALE GENOMIC DNA]</scope>
    <source>
        <strain evidence="3">ATCC 26659 / Pp 5 / PN500</strain>
    </source>
</reference>
<feature type="transmembrane region" description="Helical" evidence="1">
    <location>
        <begin position="124"/>
        <end position="147"/>
    </location>
</feature>
<evidence type="ECO:0000313" key="2">
    <source>
        <dbReference type="EMBL" id="EFA76707.1"/>
    </source>
</evidence>
<evidence type="ECO:0000313" key="3">
    <source>
        <dbReference type="Proteomes" id="UP000001396"/>
    </source>
</evidence>
<dbReference type="PANTHER" id="PTHR35202">
    <property type="entry name" value="TRANSMEMBRANE PROTEIN-RELATED"/>
    <property type="match status" value="1"/>
</dbReference>
<protein>
    <recommendedName>
        <fullName evidence="4">Transmembrane protein</fullName>
    </recommendedName>
</protein>
<evidence type="ECO:0000256" key="1">
    <source>
        <dbReference type="SAM" id="Phobius"/>
    </source>
</evidence>
<proteinExistence type="predicted"/>
<gene>
    <name evidence="2" type="ORF">PPL_09458</name>
</gene>
<dbReference type="STRING" id="670386.D3BPI9"/>
<dbReference type="InParanoid" id="D3BPI9"/>
<keyword evidence="1" id="KW-0812">Transmembrane</keyword>
<name>D3BPI9_HETP5</name>
<keyword evidence="1" id="KW-0472">Membrane</keyword>
<feature type="transmembrane region" description="Helical" evidence="1">
    <location>
        <begin position="12"/>
        <end position="32"/>
    </location>
</feature>
<dbReference type="OMA" id="CCTIAFA"/>
<dbReference type="Proteomes" id="UP000001396">
    <property type="component" value="Unassembled WGS sequence"/>
</dbReference>
<accession>D3BPI9</accession>
<comment type="caution">
    <text evidence="2">The sequence shown here is derived from an EMBL/GenBank/DDBJ whole genome shotgun (WGS) entry which is preliminary data.</text>
</comment>
<feature type="transmembrane region" description="Helical" evidence="1">
    <location>
        <begin position="200"/>
        <end position="220"/>
    </location>
</feature>
<dbReference type="EMBL" id="ADBJ01000044">
    <property type="protein sequence ID" value="EFA76707.1"/>
    <property type="molecule type" value="Genomic_DNA"/>
</dbReference>
<dbReference type="AlphaFoldDB" id="D3BPI9"/>
<dbReference type="GeneID" id="31364933"/>
<dbReference type="PANTHER" id="PTHR35202:SF2">
    <property type="entry name" value="TRANSMEMBRANE PROTEIN"/>
    <property type="match status" value="1"/>
</dbReference>
<dbReference type="InterPro" id="IPR040291">
    <property type="entry name" value="DDB_G0287341-like"/>
</dbReference>
<feature type="transmembrane region" description="Helical" evidence="1">
    <location>
        <begin position="84"/>
        <end position="112"/>
    </location>
</feature>
<evidence type="ECO:0008006" key="4">
    <source>
        <dbReference type="Google" id="ProtNLM"/>
    </source>
</evidence>
<keyword evidence="1" id="KW-1133">Transmembrane helix</keyword>
<sequence length="229" mass="25286">MQLNIHKPNLLSFVLIGLTWICCIIGFASYWWSITVEMTENSEPTTTTMLLKYNEQKVSFKSGNQDIEGTQSVKETDANKNQLAILKVCLAFSVLAFVVLTGCMVLIVAHFLNALKSTRFPFSILGRVLPFVALLFCLVSMLVFLAFPNAMKRDCENQSSNNNNNSGDINFGCESDMTKKFIGSISAAGTEIKWAPTTSWAAMVVACGLIFGGSIFNFIFGNYEESTPH</sequence>